<reference evidence="4" key="1">
    <citation type="submission" date="2022-07" db="EMBL/GenBank/DDBJ databases">
        <title>Genome analysis of Parmales, a sister group of diatoms, reveals the evolutionary specialization of diatoms from phago-mixotrophs to photoautotrophs.</title>
        <authorList>
            <person name="Ban H."/>
            <person name="Sato S."/>
            <person name="Yoshikawa S."/>
            <person name="Kazumasa Y."/>
            <person name="Nakamura Y."/>
            <person name="Ichinomiya M."/>
            <person name="Saitoh K."/>
            <person name="Sato N."/>
            <person name="Blanc-Mathieu R."/>
            <person name="Endo H."/>
            <person name="Kuwata A."/>
            <person name="Ogata H."/>
        </authorList>
    </citation>
    <scope>NUCLEOTIDE SEQUENCE</scope>
</reference>
<dbReference type="InterPro" id="IPR035999">
    <property type="entry name" value="Sec7_dom_sf"/>
</dbReference>
<feature type="region of interest" description="Disordered" evidence="1">
    <location>
        <begin position="962"/>
        <end position="990"/>
    </location>
</feature>
<dbReference type="InterPro" id="IPR000904">
    <property type="entry name" value="Sec7_dom"/>
</dbReference>
<dbReference type="PANTHER" id="PTHR10663">
    <property type="entry name" value="GUANYL-NUCLEOTIDE EXCHANGE FACTOR"/>
    <property type="match status" value="1"/>
</dbReference>
<feature type="non-terminal residue" evidence="4">
    <location>
        <position position="1"/>
    </location>
</feature>
<sequence length="990" mass="107479">MSRPAFTTIAIMLMSTPLATARWLRDSPPFPKSNLASVPDDQVSTSSSYTPAQANAFIGAQHWTESGFYADKGLSEHYDGYFCLCTCSETLEGIFCKGNGVTPSGDKVADFLGVFSESYGGERWEGDLIAYGTSTPFADKFSLIAPGSAANYTGERTMSTDTEDSTIVPNGDVSNDVNAEKVDKEDRETSSDIVILLTQSMTKLRALSNSRKYKSTKARIEECLLVLSAHSSTSPSTSTPTLQQAILDVISTLKQVCAAKSSKLSEVALETFTLLEKSKLALLQMLSTVFSRMEVWEVKYNVAAASKSTTISSSSSSSASDSAASSSNSSTSPESPNRNAEEGKAARASPHSVPITPDKPPKPPSGRGDGTPTQPPQEQQQQQQQQQQEIVFKTQYHKDAFLIFRALCKLSSKVLADDAEPSSSSLPNFMPSTPSDPLALHSKVLSLSLILSILEKSGPAFIMGDKFIYAVRQYLCVSLLKNCMSSNTSIVYLSLRIFICLVHNFRTNLKEEIEVFLANIFLRVLDSQNSSYEQKCLVLEALSSLSSDPSTLSQIFLNYDCDMTATNDLFKNIVNSLSKVAKGKGGDAADLEQPKSNAISTFIAGKSGAAKREAGREVALRITALEVLVTVLKAMLKAQDLEGGDDKFVDEVTSTKIKLLLVERSEEKQQGEENSSSPNNRRKASISSALEDVATVNGDPAEEHTAISSSSSADPAESPGESTTSSTASTERGGRTASQDNSSILSNFNQKRAVQEEFETGVVKFKLNPKSGILHFVKTNSIAELTAENVAKFLYDKREALDKTQIGEILGKEPDYAFVKEDGVPDVQGGAGVCVKILHEYVDNMNFTDMVFDEAIRAFLSGFRLPGEAQKIDRIMEKFAERYSKQNPNVFPSADTAFILAFSIIMLNTDLHNPSIAESRRMTIEGFIRNNRGISIDGSDLPKEMLEGIFLRIQKSAFSLKEDDDARQQVEGKGGSKEGGGFDGFFSSSK</sequence>
<dbReference type="OrthoDB" id="430364at2759"/>
<feature type="compositionally biased region" description="Polar residues" evidence="1">
    <location>
        <begin position="737"/>
        <end position="746"/>
    </location>
</feature>
<evidence type="ECO:0000259" key="3">
    <source>
        <dbReference type="PROSITE" id="PS50190"/>
    </source>
</evidence>
<evidence type="ECO:0000256" key="2">
    <source>
        <dbReference type="SAM" id="SignalP"/>
    </source>
</evidence>
<dbReference type="Pfam" id="PF01369">
    <property type="entry name" value="Sec7"/>
    <property type="match status" value="1"/>
</dbReference>
<dbReference type="Proteomes" id="UP001165082">
    <property type="component" value="Unassembled WGS sequence"/>
</dbReference>
<dbReference type="InterPro" id="IPR032691">
    <property type="entry name" value="Mon2/Sec7/BIG1-like_HUS"/>
</dbReference>
<feature type="region of interest" description="Disordered" evidence="1">
    <location>
        <begin position="309"/>
        <end position="388"/>
    </location>
</feature>
<evidence type="ECO:0000256" key="1">
    <source>
        <dbReference type="SAM" id="MobiDB-lite"/>
    </source>
</evidence>
<evidence type="ECO:0000313" key="4">
    <source>
        <dbReference type="EMBL" id="GMH60197.1"/>
    </source>
</evidence>
<dbReference type="GO" id="GO:0005085">
    <property type="term" value="F:guanyl-nucleotide exchange factor activity"/>
    <property type="evidence" value="ECO:0007669"/>
    <property type="project" value="InterPro"/>
</dbReference>
<dbReference type="SUPFAM" id="SSF48425">
    <property type="entry name" value="Sec7 domain"/>
    <property type="match status" value="1"/>
</dbReference>
<dbReference type="EMBL" id="BRXZ01002345">
    <property type="protein sequence ID" value="GMH60197.1"/>
    <property type="molecule type" value="Genomic_DNA"/>
</dbReference>
<comment type="caution">
    <text evidence="4">The sequence shown here is derived from an EMBL/GenBank/DDBJ whole genome shotgun (WGS) entry which is preliminary data.</text>
</comment>
<keyword evidence="5" id="KW-1185">Reference proteome</keyword>
<protein>
    <recommendedName>
        <fullName evidence="3">SEC7 domain-containing protein</fullName>
    </recommendedName>
</protein>
<dbReference type="PROSITE" id="PS50190">
    <property type="entry name" value="SEC7"/>
    <property type="match status" value="1"/>
</dbReference>
<dbReference type="SUPFAM" id="SSF48371">
    <property type="entry name" value="ARM repeat"/>
    <property type="match status" value="1"/>
</dbReference>
<dbReference type="InterPro" id="IPR023394">
    <property type="entry name" value="Sec7_C_sf"/>
</dbReference>
<dbReference type="Gene3D" id="1.10.220.20">
    <property type="match status" value="1"/>
</dbReference>
<dbReference type="Gene3D" id="1.10.1000.11">
    <property type="entry name" value="Arf Nucleotide-binding Site Opener,domain 2"/>
    <property type="match status" value="1"/>
</dbReference>
<feature type="signal peptide" evidence="2">
    <location>
        <begin position="1"/>
        <end position="21"/>
    </location>
</feature>
<name>A0A9W7DYV6_9STRA</name>
<dbReference type="GO" id="GO:0032012">
    <property type="term" value="P:regulation of ARF protein signal transduction"/>
    <property type="evidence" value="ECO:0007669"/>
    <property type="project" value="InterPro"/>
</dbReference>
<feature type="region of interest" description="Disordered" evidence="1">
    <location>
        <begin position="699"/>
        <end position="746"/>
    </location>
</feature>
<keyword evidence="2" id="KW-0732">Signal</keyword>
<accession>A0A9W7DYV6</accession>
<dbReference type="AlphaFoldDB" id="A0A9W7DYV6"/>
<feature type="domain" description="SEC7" evidence="3">
    <location>
        <begin position="747"/>
        <end position="956"/>
    </location>
</feature>
<dbReference type="SMART" id="SM00222">
    <property type="entry name" value="Sec7"/>
    <property type="match status" value="1"/>
</dbReference>
<feature type="chain" id="PRO_5040914974" description="SEC7 domain-containing protein" evidence="2">
    <location>
        <begin position="22"/>
        <end position="990"/>
    </location>
</feature>
<organism evidence="4 5">
    <name type="scientific">Triparma retinervis</name>
    <dbReference type="NCBI Taxonomy" id="2557542"/>
    <lineage>
        <taxon>Eukaryota</taxon>
        <taxon>Sar</taxon>
        <taxon>Stramenopiles</taxon>
        <taxon>Ochrophyta</taxon>
        <taxon>Bolidophyceae</taxon>
        <taxon>Parmales</taxon>
        <taxon>Triparmaceae</taxon>
        <taxon>Triparma</taxon>
    </lineage>
</organism>
<dbReference type="FunFam" id="1.10.1000.11:FF:000002">
    <property type="entry name" value="Cytohesin 1"/>
    <property type="match status" value="1"/>
</dbReference>
<proteinExistence type="predicted"/>
<dbReference type="InterPro" id="IPR016024">
    <property type="entry name" value="ARM-type_fold"/>
</dbReference>
<evidence type="ECO:0000313" key="5">
    <source>
        <dbReference type="Proteomes" id="UP001165082"/>
    </source>
</evidence>
<feature type="compositionally biased region" description="Low complexity" evidence="1">
    <location>
        <begin position="309"/>
        <end position="332"/>
    </location>
</feature>
<dbReference type="CDD" id="cd00171">
    <property type="entry name" value="Sec7"/>
    <property type="match status" value="1"/>
</dbReference>
<feature type="compositionally biased region" description="Basic and acidic residues" evidence="1">
    <location>
        <begin position="962"/>
        <end position="976"/>
    </location>
</feature>
<gene>
    <name evidence="4" type="ORF">TrRE_jg3768</name>
</gene>
<feature type="compositionally biased region" description="Low complexity" evidence="1">
    <location>
        <begin position="706"/>
        <end position="731"/>
    </location>
</feature>
<dbReference type="PANTHER" id="PTHR10663:SF375">
    <property type="entry name" value="LD29171P"/>
    <property type="match status" value="1"/>
</dbReference>
<dbReference type="Pfam" id="PF12783">
    <property type="entry name" value="Sec7-like_HUS"/>
    <property type="match status" value="1"/>
</dbReference>
<feature type="compositionally biased region" description="Low complexity" evidence="1">
    <location>
        <begin position="376"/>
        <end position="388"/>
    </location>
</feature>
<feature type="region of interest" description="Disordered" evidence="1">
    <location>
        <begin position="663"/>
        <end position="686"/>
    </location>
</feature>
<feature type="region of interest" description="Disordered" evidence="1">
    <location>
        <begin position="156"/>
        <end position="176"/>
    </location>
</feature>